<feature type="transmembrane region" description="Helical" evidence="5">
    <location>
        <begin position="335"/>
        <end position="354"/>
    </location>
</feature>
<dbReference type="GO" id="GO:0015086">
    <property type="term" value="F:cadmium ion transmembrane transporter activity"/>
    <property type="evidence" value="ECO:0007669"/>
    <property type="project" value="TreeGrafter"/>
</dbReference>
<evidence type="ECO:0000256" key="4">
    <source>
        <dbReference type="ARBA" id="ARBA00023136"/>
    </source>
</evidence>
<keyword evidence="2 5" id="KW-0812">Transmembrane</keyword>
<organism evidence="6 7">
    <name type="scientific">Clavibacter lycopersici</name>
    <dbReference type="NCBI Taxonomy" id="2301718"/>
    <lineage>
        <taxon>Bacteria</taxon>
        <taxon>Bacillati</taxon>
        <taxon>Actinomycetota</taxon>
        <taxon>Actinomycetes</taxon>
        <taxon>Micrococcales</taxon>
        <taxon>Microbacteriaceae</taxon>
        <taxon>Clavibacter</taxon>
    </lineage>
</organism>
<evidence type="ECO:0000256" key="2">
    <source>
        <dbReference type="ARBA" id="ARBA00022692"/>
    </source>
</evidence>
<proteinExistence type="predicted"/>
<dbReference type="GO" id="GO:0005886">
    <property type="term" value="C:plasma membrane"/>
    <property type="evidence" value="ECO:0007669"/>
    <property type="project" value="TreeGrafter"/>
</dbReference>
<comment type="subcellular location">
    <subcellularLocation>
        <location evidence="1">Membrane</location>
        <topology evidence="1">Multi-pass membrane protein</topology>
    </subcellularLocation>
</comment>
<feature type="transmembrane region" description="Helical" evidence="5">
    <location>
        <begin position="288"/>
        <end position="314"/>
    </location>
</feature>
<feature type="transmembrane region" description="Helical" evidence="5">
    <location>
        <begin position="20"/>
        <end position="43"/>
    </location>
</feature>
<gene>
    <name evidence="6" type="ORF">DZG00_05580</name>
</gene>
<keyword evidence="3 5" id="KW-1133">Transmembrane helix</keyword>
<dbReference type="Pfam" id="PF01566">
    <property type="entry name" value="Nramp"/>
    <property type="match status" value="1"/>
</dbReference>
<dbReference type="OrthoDB" id="9787548at2"/>
<feature type="transmembrane region" description="Helical" evidence="5">
    <location>
        <begin position="195"/>
        <end position="216"/>
    </location>
</feature>
<evidence type="ECO:0000256" key="5">
    <source>
        <dbReference type="SAM" id="Phobius"/>
    </source>
</evidence>
<feature type="transmembrane region" description="Helical" evidence="5">
    <location>
        <begin position="131"/>
        <end position="148"/>
    </location>
</feature>
<name>A0A399TAY5_9MICO</name>
<evidence type="ECO:0000313" key="7">
    <source>
        <dbReference type="Proteomes" id="UP000266484"/>
    </source>
</evidence>
<feature type="transmembrane region" description="Helical" evidence="5">
    <location>
        <begin position="360"/>
        <end position="385"/>
    </location>
</feature>
<reference evidence="6 7" key="1">
    <citation type="submission" date="2018-08" db="EMBL/GenBank/DDBJ databases">
        <title>Genome Sequence of Clavibacter michiganensis Subspecies type strains, and the Atypical Peach-Colored Strains Isolated from Tomato.</title>
        <authorList>
            <person name="Osdaghi E."/>
            <person name="Portier P."/>
            <person name="Briand M."/>
            <person name="Jacques M.-A."/>
        </authorList>
    </citation>
    <scope>NUCLEOTIDE SEQUENCE [LARGE SCALE GENOMIC DNA]</scope>
    <source>
        <strain evidence="6 7">CFBP 8615</strain>
    </source>
</reference>
<dbReference type="NCBIfam" id="NF037982">
    <property type="entry name" value="Nramp_1"/>
    <property type="match status" value="1"/>
</dbReference>
<dbReference type="EMBL" id="QWGT01000053">
    <property type="protein sequence ID" value="RIJ52274.1"/>
    <property type="molecule type" value="Genomic_DNA"/>
</dbReference>
<dbReference type="GO" id="GO:0005384">
    <property type="term" value="F:manganese ion transmembrane transporter activity"/>
    <property type="evidence" value="ECO:0007669"/>
    <property type="project" value="TreeGrafter"/>
</dbReference>
<evidence type="ECO:0000313" key="6">
    <source>
        <dbReference type="EMBL" id="RIJ52274.1"/>
    </source>
</evidence>
<dbReference type="AlphaFoldDB" id="A0A399TAY5"/>
<feature type="transmembrane region" description="Helical" evidence="5">
    <location>
        <begin position="89"/>
        <end position="111"/>
    </location>
</feature>
<feature type="transmembrane region" description="Helical" evidence="5">
    <location>
        <begin position="237"/>
        <end position="258"/>
    </location>
</feature>
<feature type="transmembrane region" description="Helical" evidence="5">
    <location>
        <begin position="397"/>
        <end position="418"/>
    </location>
</feature>
<keyword evidence="4 5" id="KW-0472">Membrane</keyword>
<keyword evidence="7" id="KW-1185">Reference proteome</keyword>
<dbReference type="RefSeq" id="WP_119381421.1">
    <property type="nucleotide sequence ID" value="NZ_QWGT01000053.1"/>
</dbReference>
<dbReference type="InterPro" id="IPR001046">
    <property type="entry name" value="NRAMP_fam"/>
</dbReference>
<protein>
    <submittedName>
        <fullName evidence="6">Divalent metal cation transporter</fullName>
    </submittedName>
</protein>
<feature type="transmembrane region" description="Helical" evidence="5">
    <location>
        <begin position="49"/>
        <end position="68"/>
    </location>
</feature>
<dbReference type="PANTHER" id="PTHR11706:SF3">
    <property type="entry name" value="METAL ION TRANSPORT PROTEIN"/>
    <property type="match status" value="1"/>
</dbReference>
<dbReference type="PANTHER" id="PTHR11706">
    <property type="entry name" value="SOLUTE CARRIER PROTEIN FAMILY 11 MEMBER"/>
    <property type="match status" value="1"/>
</dbReference>
<evidence type="ECO:0000256" key="1">
    <source>
        <dbReference type="ARBA" id="ARBA00004141"/>
    </source>
</evidence>
<sequence>MTDLDSRGDVREPQESAKRWRIVGPGLVVAATGIGAGDLVATLVAGSRFGYALLWAAVLGVIIKIFLVEGAGRYSLATGRTIFEGWRTVGRWTTWYFGPYILIWGLVYGAAAMSSSALPLAALFPGVDLKVFAIGCGLVGAIVVWFGRYSAFERIIAVFVGLMFVTVVGAAIVTVPNVPALLTGLVPTIPEGGLVVALSIAGGVGGTITLAAYGYWLREKGWVAPGWMKVMRIDNSVAYVMSGVFVLSMLVVGAELLYSADIALADGEGGLVQLADVLGERYGAFMTWFFLLGFFATSFSSILGVWNGVSLMFADFLGTVRGLDVEDPRRRLGGSYYKGFILWLTVPPVALLFLDQPIGLIIAYGVLGALFMPFLAITLLVLLNTDRTPRAWRNRPLSNTVMGLSALLFVVLGVQQLVTEIGKLL</sequence>
<accession>A0A399TAY5</accession>
<feature type="transmembrane region" description="Helical" evidence="5">
    <location>
        <begin position="155"/>
        <end position="175"/>
    </location>
</feature>
<dbReference type="GO" id="GO:0034755">
    <property type="term" value="P:iron ion transmembrane transport"/>
    <property type="evidence" value="ECO:0007669"/>
    <property type="project" value="TreeGrafter"/>
</dbReference>
<dbReference type="Proteomes" id="UP000266484">
    <property type="component" value="Unassembled WGS sequence"/>
</dbReference>
<evidence type="ECO:0000256" key="3">
    <source>
        <dbReference type="ARBA" id="ARBA00022989"/>
    </source>
</evidence>
<comment type="caution">
    <text evidence="6">The sequence shown here is derived from an EMBL/GenBank/DDBJ whole genome shotgun (WGS) entry which is preliminary data.</text>
</comment>